<evidence type="ECO:0000313" key="2">
    <source>
        <dbReference type="EMBL" id="SFN69884.1"/>
    </source>
</evidence>
<sequence length="53" mass="5721">MTISHRAVERRQSAFSEVREAARDESLRTAASMTGFFAFATVVATAVLGSGWS</sequence>
<dbReference type="STRING" id="995034.SAMN05216219_1741"/>
<dbReference type="Proteomes" id="UP000198867">
    <property type="component" value="Unassembled WGS sequence"/>
</dbReference>
<protein>
    <submittedName>
        <fullName evidence="2">Uncharacterized protein</fullName>
    </submittedName>
</protein>
<keyword evidence="1" id="KW-0812">Transmembrane</keyword>
<keyword evidence="1" id="KW-0472">Membrane</keyword>
<dbReference type="AlphaFoldDB" id="A0A1I5B5B4"/>
<name>A0A1I5B5B4_9MICO</name>
<keyword evidence="3" id="KW-1185">Reference proteome</keyword>
<evidence type="ECO:0000256" key="1">
    <source>
        <dbReference type="SAM" id="Phobius"/>
    </source>
</evidence>
<feature type="transmembrane region" description="Helical" evidence="1">
    <location>
        <begin position="29"/>
        <end position="52"/>
    </location>
</feature>
<accession>A0A1I5B5B4</accession>
<organism evidence="2 3">
    <name type="scientific">Mycetocola miduiensis</name>
    <dbReference type="NCBI Taxonomy" id="995034"/>
    <lineage>
        <taxon>Bacteria</taxon>
        <taxon>Bacillati</taxon>
        <taxon>Actinomycetota</taxon>
        <taxon>Actinomycetes</taxon>
        <taxon>Micrococcales</taxon>
        <taxon>Microbacteriaceae</taxon>
        <taxon>Mycetocola</taxon>
    </lineage>
</organism>
<keyword evidence="1" id="KW-1133">Transmembrane helix</keyword>
<reference evidence="3" key="1">
    <citation type="submission" date="2016-10" db="EMBL/GenBank/DDBJ databases">
        <authorList>
            <person name="Varghese N."/>
            <person name="Submissions S."/>
        </authorList>
    </citation>
    <scope>NUCLEOTIDE SEQUENCE [LARGE SCALE GENOMIC DNA]</scope>
    <source>
        <strain evidence="3">CGMCC 1.11101</strain>
    </source>
</reference>
<evidence type="ECO:0000313" key="3">
    <source>
        <dbReference type="Proteomes" id="UP000198867"/>
    </source>
</evidence>
<dbReference type="EMBL" id="FOVM01000004">
    <property type="protein sequence ID" value="SFN69884.1"/>
    <property type="molecule type" value="Genomic_DNA"/>
</dbReference>
<gene>
    <name evidence="2" type="ORF">SAMN05216219_1741</name>
</gene>
<proteinExistence type="predicted"/>